<dbReference type="Gene3D" id="1.10.600.10">
    <property type="entry name" value="Farnesyl Diphosphate Synthase"/>
    <property type="match status" value="1"/>
</dbReference>
<keyword evidence="3" id="KW-0460">Magnesium</keyword>
<dbReference type="Pfam" id="PF03936">
    <property type="entry name" value="Terpene_synth_C"/>
    <property type="match status" value="1"/>
</dbReference>
<dbReference type="SUPFAM" id="SSF48576">
    <property type="entry name" value="Terpenoid synthases"/>
    <property type="match status" value="1"/>
</dbReference>
<dbReference type="GO" id="GO:0000287">
    <property type="term" value="F:magnesium ion binding"/>
    <property type="evidence" value="ECO:0007669"/>
    <property type="project" value="InterPro"/>
</dbReference>
<dbReference type="InterPro" id="IPR034741">
    <property type="entry name" value="Terpene_cyclase-like_1_C"/>
</dbReference>
<evidence type="ECO:0000313" key="7">
    <source>
        <dbReference type="EnsemblPlants" id="MELO3C002520.2.1"/>
    </source>
</evidence>
<organism evidence="7">
    <name type="scientific">Cucumis melo</name>
    <name type="common">Muskmelon</name>
    <dbReference type="NCBI Taxonomy" id="3656"/>
    <lineage>
        <taxon>Eukaryota</taxon>
        <taxon>Viridiplantae</taxon>
        <taxon>Streptophyta</taxon>
        <taxon>Embryophyta</taxon>
        <taxon>Tracheophyta</taxon>
        <taxon>Spermatophyta</taxon>
        <taxon>Magnoliopsida</taxon>
        <taxon>eudicotyledons</taxon>
        <taxon>Gunneridae</taxon>
        <taxon>Pentapetalae</taxon>
        <taxon>rosids</taxon>
        <taxon>fabids</taxon>
        <taxon>Cucurbitales</taxon>
        <taxon>Cucurbitaceae</taxon>
        <taxon>Benincaseae</taxon>
        <taxon>Cucumis</taxon>
    </lineage>
</organism>
<dbReference type="InterPro" id="IPR036965">
    <property type="entry name" value="Terpene_synth_N_sf"/>
</dbReference>
<dbReference type="InterPro" id="IPR005630">
    <property type="entry name" value="Terpene_synthase_metal-bd"/>
</dbReference>
<dbReference type="EnsemblPlants" id="MELO3C002520.2.1">
    <property type="protein sequence ID" value="MELO3C002520.2.1"/>
    <property type="gene ID" value="MELO3C002520.2"/>
</dbReference>
<dbReference type="PANTHER" id="PTHR31225">
    <property type="entry name" value="OS04G0344100 PROTEIN-RELATED"/>
    <property type="match status" value="1"/>
</dbReference>
<sequence>MAQLIYLQSFLAFPPRPKIFISQTKIPHKAHNNNAWLQLNNPLEKSFAEKGFIHALNSSSSSNKIIISDLKIEELGVETPARKVKILKELLTETRDDLCLECLEIIDAAQRLGIDNQFEEEIEDVLKRQYALINAYHFDGDVDLHKAALLFRLLRQQRYLVSQDVFKVFLNEKGKFKEKLKADLNGMTSLYEASQLRIHGDDILEEAEDFSSHCLNNWAKRIDNQSSASFVMNTLAHPHHRSVAQFMVPNYFGDKPWTNKWLNLLQDVGRTNFITTQTLRQHEIALFLKWWEETGLAKELNFARNQPIQRYLGSVLCLPDPCYSEQRLQLAKSMSLIYVIDDIFDVHGTLDQLRLFTQAVIRILLCTCRWDMDAVESLPNSMQLCFKCLLEVTNELSLKVYKKHGWNPVGSLRKTWVKLCKAFLLEAEWLSCGHSPSAEEYLRNGVVSSGVDAILVHTFFLLGQQVNNRTVELLDNDSDIVLSSGMILRLWDDMGNAKDEKQMGRDGSYAEYYMKEHPNISSEATQQHIKKKISEAWKTLNTEHLFSNIFPTSFTQASLNIARAVPLAYNYGRNQSIMTVEKLMEQYC</sequence>
<feature type="domain" description="Terpene synthase metal-binding" evidence="6">
    <location>
        <begin position="293"/>
        <end position="539"/>
    </location>
</feature>
<dbReference type="GO" id="GO:0010333">
    <property type="term" value="F:terpene synthase activity"/>
    <property type="evidence" value="ECO:0007669"/>
    <property type="project" value="InterPro"/>
</dbReference>
<proteinExistence type="predicted"/>
<dbReference type="Pfam" id="PF01397">
    <property type="entry name" value="Terpene_synth"/>
    <property type="match status" value="1"/>
</dbReference>
<feature type="domain" description="Terpene synthase N-terminal" evidence="5">
    <location>
        <begin position="88"/>
        <end position="222"/>
    </location>
</feature>
<evidence type="ECO:0008006" key="8">
    <source>
        <dbReference type="Google" id="ProtNLM"/>
    </source>
</evidence>
<dbReference type="InterPro" id="IPR008930">
    <property type="entry name" value="Terpenoid_cyclase/PrenylTrfase"/>
</dbReference>
<reference evidence="7" key="1">
    <citation type="submission" date="2023-03" db="UniProtKB">
        <authorList>
            <consortium name="EnsemblPlants"/>
        </authorList>
    </citation>
    <scope>IDENTIFICATION</scope>
</reference>
<dbReference type="Gene3D" id="1.50.10.130">
    <property type="entry name" value="Terpene synthase, N-terminal domain"/>
    <property type="match status" value="1"/>
</dbReference>
<dbReference type="Gramene" id="MELO3C002520.2.1">
    <property type="protein sequence ID" value="MELO3C002520.2.1"/>
    <property type="gene ID" value="MELO3C002520.2"/>
</dbReference>
<name>A0A9I9CET5_CUCME</name>
<comment type="cofactor">
    <cofactor evidence="1">
        <name>Mg(2+)</name>
        <dbReference type="ChEBI" id="CHEBI:18420"/>
    </cofactor>
</comment>
<evidence type="ECO:0000256" key="1">
    <source>
        <dbReference type="ARBA" id="ARBA00001946"/>
    </source>
</evidence>
<protein>
    <recommendedName>
        <fullName evidence="8">(3S,6E)-nerolidol synthase 1-like</fullName>
    </recommendedName>
</protein>
<dbReference type="InterPro" id="IPR008949">
    <property type="entry name" value="Isoprenoid_synthase_dom_sf"/>
</dbReference>
<evidence type="ECO:0000256" key="3">
    <source>
        <dbReference type="ARBA" id="ARBA00022842"/>
    </source>
</evidence>
<accession>A0A9I9CET5</accession>
<dbReference type="SFLD" id="SFLDS00005">
    <property type="entry name" value="Isoprenoid_Synthase_Type_I"/>
    <property type="match status" value="1"/>
</dbReference>
<evidence type="ECO:0000259" key="6">
    <source>
        <dbReference type="Pfam" id="PF03936"/>
    </source>
</evidence>
<dbReference type="GO" id="GO:0016114">
    <property type="term" value="P:terpenoid biosynthetic process"/>
    <property type="evidence" value="ECO:0007669"/>
    <property type="project" value="InterPro"/>
</dbReference>
<dbReference type="PANTHER" id="PTHR31225:SF0">
    <property type="entry name" value="S-(+)-LINALOOL SYNTHASE, CHLOROPLASTIC"/>
    <property type="match status" value="1"/>
</dbReference>
<keyword evidence="4" id="KW-0456">Lyase</keyword>
<evidence type="ECO:0000259" key="5">
    <source>
        <dbReference type="Pfam" id="PF01397"/>
    </source>
</evidence>
<evidence type="ECO:0000256" key="4">
    <source>
        <dbReference type="ARBA" id="ARBA00023239"/>
    </source>
</evidence>
<dbReference type="SUPFAM" id="SSF48239">
    <property type="entry name" value="Terpenoid cyclases/Protein prenyltransferases"/>
    <property type="match status" value="1"/>
</dbReference>
<dbReference type="AlphaFoldDB" id="A0A9I9CET5"/>
<dbReference type="InterPro" id="IPR001906">
    <property type="entry name" value="Terpene_synth_N"/>
</dbReference>
<dbReference type="InterPro" id="IPR050148">
    <property type="entry name" value="Terpene_synthase-like"/>
</dbReference>
<evidence type="ECO:0000256" key="2">
    <source>
        <dbReference type="ARBA" id="ARBA00022723"/>
    </source>
</evidence>
<dbReference type="SFLD" id="SFLDG01019">
    <property type="entry name" value="Terpene_Cyclase_Like_1_C_Termi"/>
    <property type="match status" value="1"/>
</dbReference>
<keyword evidence="2" id="KW-0479">Metal-binding</keyword>